<dbReference type="InterPro" id="IPR015943">
    <property type="entry name" value="WD40/YVTN_repeat-like_dom_sf"/>
</dbReference>
<name>A0A8K0UG89_9AGAR</name>
<organism evidence="7 8">
    <name type="scientific">Cristinia sonorae</name>
    <dbReference type="NCBI Taxonomy" id="1940300"/>
    <lineage>
        <taxon>Eukaryota</taxon>
        <taxon>Fungi</taxon>
        <taxon>Dikarya</taxon>
        <taxon>Basidiomycota</taxon>
        <taxon>Agaricomycotina</taxon>
        <taxon>Agaricomycetes</taxon>
        <taxon>Agaricomycetidae</taxon>
        <taxon>Agaricales</taxon>
        <taxon>Pleurotineae</taxon>
        <taxon>Stephanosporaceae</taxon>
        <taxon>Cristinia</taxon>
    </lineage>
</organism>
<gene>
    <name evidence="7" type="ORF">BXZ70DRAFT_960681</name>
</gene>
<keyword evidence="3" id="KW-0677">Repeat</keyword>
<feature type="region of interest" description="Disordered" evidence="5">
    <location>
        <begin position="1"/>
        <end position="26"/>
    </location>
</feature>
<evidence type="ECO:0000256" key="5">
    <source>
        <dbReference type="SAM" id="MobiDB-lite"/>
    </source>
</evidence>
<reference evidence="7" key="1">
    <citation type="journal article" date="2021" name="New Phytol.">
        <title>Evolutionary innovations through gain and loss of genes in the ectomycorrhizal Boletales.</title>
        <authorList>
            <person name="Wu G."/>
            <person name="Miyauchi S."/>
            <person name="Morin E."/>
            <person name="Kuo A."/>
            <person name="Drula E."/>
            <person name="Varga T."/>
            <person name="Kohler A."/>
            <person name="Feng B."/>
            <person name="Cao Y."/>
            <person name="Lipzen A."/>
            <person name="Daum C."/>
            <person name="Hundley H."/>
            <person name="Pangilinan J."/>
            <person name="Johnson J."/>
            <person name="Barry K."/>
            <person name="LaButti K."/>
            <person name="Ng V."/>
            <person name="Ahrendt S."/>
            <person name="Min B."/>
            <person name="Choi I.G."/>
            <person name="Park H."/>
            <person name="Plett J.M."/>
            <person name="Magnuson J."/>
            <person name="Spatafora J.W."/>
            <person name="Nagy L.G."/>
            <person name="Henrissat B."/>
            <person name="Grigoriev I.V."/>
            <person name="Yang Z.L."/>
            <person name="Xu J."/>
            <person name="Martin F.M."/>
        </authorList>
    </citation>
    <scope>NUCLEOTIDE SEQUENCE</scope>
    <source>
        <strain evidence="7">KKN 215</strain>
    </source>
</reference>
<dbReference type="PROSITE" id="PS50082">
    <property type="entry name" value="WD_REPEATS_2"/>
    <property type="match status" value="1"/>
</dbReference>
<dbReference type="Gene3D" id="2.130.10.10">
    <property type="entry name" value="YVTN repeat-like/Quinoprotein amine dehydrogenase"/>
    <property type="match status" value="1"/>
</dbReference>
<evidence type="ECO:0000259" key="6">
    <source>
        <dbReference type="Pfam" id="PF24807"/>
    </source>
</evidence>
<protein>
    <submittedName>
        <fullName evidence="7">WD40 repeat-like protein</fullName>
    </submittedName>
</protein>
<dbReference type="EMBL" id="JAEVFJ010000055">
    <property type="protein sequence ID" value="KAH8079830.1"/>
    <property type="molecule type" value="Genomic_DNA"/>
</dbReference>
<keyword evidence="2 4" id="KW-0853">WD repeat</keyword>
<dbReference type="Proteomes" id="UP000813824">
    <property type="component" value="Unassembled WGS sequence"/>
</dbReference>
<evidence type="ECO:0000313" key="8">
    <source>
        <dbReference type="Proteomes" id="UP000813824"/>
    </source>
</evidence>
<dbReference type="InterPro" id="IPR033010">
    <property type="entry name" value="Cdc20/Fizzy"/>
</dbReference>
<dbReference type="InterPro" id="IPR056150">
    <property type="entry name" value="WD40_CDC20-Fz"/>
</dbReference>
<feature type="repeat" description="WD" evidence="4">
    <location>
        <begin position="284"/>
        <end position="325"/>
    </location>
</feature>
<dbReference type="GO" id="GO:1905786">
    <property type="term" value="P:positive regulation of anaphase-promoting complex-dependent catabolic process"/>
    <property type="evidence" value="ECO:0007669"/>
    <property type="project" value="TreeGrafter"/>
</dbReference>
<comment type="caution">
    <text evidence="7">The sequence shown here is derived from an EMBL/GenBank/DDBJ whole genome shotgun (WGS) entry which is preliminary data.</text>
</comment>
<proteinExistence type="inferred from homology"/>
<dbReference type="PANTHER" id="PTHR19918">
    <property type="entry name" value="CELL DIVISION CYCLE 20 CDC20 FIZZY -RELATED"/>
    <property type="match status" value="1"/>
</dbReference>
<dbReference type="InterPro" id="IPR001680">
    <property type="entry name" value="WD40_rpt"/>
</dbReference>
<dbReference type="PANTHER" id="PTHR19918:SF5">
    <property type="entry name" value="MEIOSIS-SPECIFIC APC_C ACTIVATOR PROTEIN AMA1"/>
    <property type="match status" value="1"/>
</dbReference>
<evidence type="ECO:0000256" key="2">
    <source>
        <dbReference type="ARBA" id="ARBA00022574"/>
    </source>
</evidence>
<keyword evidence="8" id="KW-1185">Reference proteome</keyword>
<evidence type="ECO:0000256" key="4">
    <source>
        <dbReference type="PROSITE-ProRule" id="PRU00221"/>
    </source>
</evidence>
<comment type="similarity">
    <text evidence="1">Belongs to the WD repeat CDC20/Fizzy family.</text>
</comment>
<sequence>MEEGHSARALATPKNKKRTWTPESVTNAFSTKRRRISSAVSLDLTRDFGIPITNTPSRSPSKADRFISSRPSFSSLQATPRSNRIARVFGLVDNKVLHYTEGGSSSSPSQPFSDIRTNFSKLLAKAAAIPSTSAAAHLGKRQQFLLALDGPGVSQDIFAYPISWSGKGIGSGTIAVACDRDVYYQDLDTRSISHLCRLPNTEAFGRLSSIDWCVEDTNLLAAGTTTGVVQLWDAATTTRVRDWVLSPKEAAGGMCWKGQTLTVGSEAGILSFFDARQDNVVSEISLHNADVLSCRWSHDGNYLASSDHRGVVYIWDVRASKVLTNGDKFGGKIKHHAPVKALSWCPWQPDLLATGSFYPDGKIRVFSTKSLSVIPEPLHTVSLHTQITSLQWSQHCKELLSTHGKSWDPLRIGSKMVPVKTALTNALAVHSYPSMSRVINVTAHGEEVGQSCLSPDGTMVFTISPKEEAMKMWKIWSPPKDEVRHSVFDQYEIR</sequence>
<dbReference type="OrthoDB" id="10263272at2759"/>
<dbReference type="GO" id="GO:0010997">
    <property type="term" value="F:anaphase-promoting complex binding"/>
    <property type="evidence" value="ECO:0007669"/>
    <property type="project" value="InterPro"/>
</dbReference>
<dbReference type="SUPFAM" id="SSF50978">
    <property type="entry name" value="WD40 repeat-like"/>
    <property type="match status" value="1"/>
</dbReference>
<dbReference type="AlphaFoldDB" id="A0A8K0UG89"/>
<accession>A0A8K0UG89</accession>
<feature type="domain" description="CDC20/Fizzy WD40" evidence="6">
    <location>
        <begin position="148"/>
        <end position="473"/>
    </location>
</feature>
<evidence type="ECO:0000256" key="3">
    <source>
        <dbReference type="ARBA" id="ARBA00022737"/>
    </source>
</evidence>
<dbReference type="SMART" id="SM00320">
    <property type="entry name" value="WD40"/>
    <property type="match status" value="5"/>
</dbReference>
<evidence type="ECO:0000256" key="1">
    <source>
        <dbReference type="ARBA" id="ARBA00006445"/>
    </source>
</evidence>
<dbReference type="GO" id="GO:0005680">
    <property type="term" value="C:anaphase-promoting complex"/>
    <property type="evidence" value="ECO:0007669"/>
    <property type="project" value="TreeGrafter"/>
</dbReference>
<dbReference type="GO" id="GO:1990757">
    <property type="term" value="F:ubiquitin ligase activator activity"/>
    <property type="evidence" value="ECO:0007669"/>
    <property type="project" value="TreeGrafter"/>
</dbReference>
<evidence type="ECO:0000313" key="7">
    <source>
        <dbReference type="EMBL" id="KAH8079830.1"/>
    </source>
</evidence>
<dbReference type="Pfam" id="PF24807">
    <property type="entry name" value="WD40_CDC20-Fz"/>
    <property type="match status" value="1"/>
</dbReference>
<dbReference type="InterPro" id="IPR036322">
    <property type="entry name" value="WD40_repeat_dom_sf"/>
</dbReference>
<dbReference type="PROSITE" id="PS50294">
    <property type="entry name" value="WD_REPEATS_REGION"/>
    <property type="match status" value="1"/>
</dbReference>
<dbReference type="GO" id="GO:0031145">
    <property type="term" value="P:anaphase-promoting complex-dependent catabolic process"/>
    <property type="evidence" value="ECO:0007669"/>
    <property type="project" value="TreeGrafter"/>
</dbReference>